<protein>
    <submittedName>
        <fullName evidence="10">GTP-binding protein Di-Ras2 isoform X1</fullName>
    </submittedName>
</protein>
<dbReference type="CDD" id="cd00876">
    <property type="entry name" value="Ras"/>
    <property type="match status" value="1"/>
</dbReference>
<dbReference type="PRINTS" id="PR00449">
    <property type="entry name" value="RASTRNSFRMNG"/>
</dbReference>
<keyword evidence="4" id="KW-0547">Nucleotide-binding</keyword>
<keyword evidence="3" id="KW-0488">Methylation</keyword>
<evidence type="ECO:0000256" key="8">
    <source>
        <dbReference type="SAM" id="MobiDB-lite"/>
    </source>
</evidence>
<evidence type="ECO:0000256" key="1">
    <source>
        <dbReference type="ARBA" id="ARBA00004193"/>
    </source>
</evidence>
<dbReference type="PANTHER" id="PTHR46149">
    <property type="entry name" value="MIP08469P"/>
    <property type="match status" value="1"/>
</dbReference>
<reference evidence="10" key="1">
    <citation type="submission" date="2025-08" db="UniProtKB">
        <authorList>
            <consortium name="RefSeq"/>
        </authorList>
    </citation>
    <scope>IDENTIFICATION</scope>
    <source>
        <tissue evidence="10">Adult</tissue>
    </source>
</reference>
<keyword evidence="9" id="KW-1185">Reference proteome</keyword>
<dbReference type="SUPFAM" id="SSF52540">
    <property type="entry name" value="P-loop containing nucleoside triphosphate hydrolases"/>
    <property type="match status" value="1"/>
</dbReference>
<dbReference type="InterPro" id="IPR052236">
    <property type="entry name" value="Small_GTPase_RasD"/>
</dbReference>
<dbReference type="Proteomes" id="UP001652620">
    <property type="component" value="Chromosome 3"/>
</dbReference>
<feature type="region of interest" description="Disordered" evidence="8">
    <location>
        <begin position="181"/>
        <end position="289"/>
    </location>
</feature>
<name>A0ABM3JIV2_BACDO</name>
<dbReference type="InterPro" id="IPR001806">
    <property type="entry name" value="Small_GTPase"/>
</dbReference>
<dbReference type="SMART" id="SM00175">
    <property type="entry name" value="RAB"/>
    <property type="match status" value="1"/>
</dbReference>
<feature type="compositionally biased region" description="Polar residues" evidence="8">
    <location>
        <begin position="224"/>
        <end position="237"/>
    </location>
</feature>
<keyword evidence="5" id="KW-0472">Membrane</keyword>
<sequence>MADLERIRLVILGGAGVGKSSIIKRFLFKTYTDKYRATVEDLFNREYDLGGVTLKVDILDTSGDMQFPAMRRLSIATAHAFMLVYASTSASSFQCVKQCFEEIREQRADYQDIPIVIAGNKSDLANTHREVRLEEVTDWVYCELPRLRAKVLECSAKEDQNVTDLFKTLLSLSRFLPVGSNNDGTSGLKRRSSAYVSASSSRNRQSVRKGVGPTNGSGIWPKQNLGTDKNRNASPSVSGDKKSSLVEAVDPATSSGDAKLKPRSRSLIRRASRKTKQQINNASDDCNLQ</sequence>
<evidence type="ECO:0000313" key="10">
    <source>
        <dbReference type="RefSeq" id="XP_049309164.1"/>
    </source>
</evidence>
<evidence type="ECO:0000256" key="5">
    <source>
        <dbReference type="ARBA" id="ARBA00023136"/>
    </source>
</evidence>
<organism evidence="9 10">
    <name type="scientific">Bactrocera dorsalis</name>
    <name type="common">Oriental fruit fly</name>
    <name type="synonym">Dacus dorsalis</name>
    <dbReference type="NCBI Taxonomy" id="27457"/>
    <lineage>
        <taxon>Eukaryota</taxon>
        <taxon>Metazoa</taxon>
        <taxon>Ecdysozoa</taxon>
        <taxon>Arthropoda</taxon>
        <taxon>Hexapoda</taxon>
        <taxon>Insecta</taxon>
        <taxon>Pterygota</taxon>
        <taxon>Neoptera</taxon>
        <taxon>Endopterygota</taxon>
        <taxon>Diptera</taxon>
        <taxon>Brachycera</taxon>
        <taxon>Muscomorpha</taxon>
        <taxon>Tephritoidea</taxon>
        <taxon>Tephritidae</taxon>
        <taxon>Bactrocera</taxon>
        <taxon>Bactrocera</taxon>
    </lineage>
</organism>
<dbReference type="PANTHER" id="PTHR46149:SF7">
    <property type="entry name" value="GTP-BINDING PROTEIN DI-RAS2"/>
    <property type="match status" value="1"/>
</dbReference>
<evidence type="ECO:0000256" key="4">
    <source>
        <dbReference type="ARBA" id="ARBA00023134"/>
    </source>
</evidence>
<comment type="similarity">
    <text evidence="7">Belongs to the small GTPase superfamily. RasD family.</text>
</comment>
<dbReference type="Pfam" id="PF00071">
    <property type="entry name" value="Ras"/>
    <property type="match status" value="1"/>
</dbReference>
<gene>
    <name evidence="10" type="primary">LOC105228997</name>
</gene>
<evidence type="ECO:0000256" key="6">
    <source>
        <dbReference type="ARBA" id="ARBA00023288"/>
    </source>
</evidence>
<dbReference type="PROSITE" id="PS51419">
    <property type="entry name" value="RAB"/>
    <property type="match status" value="1"/>
</dbReference>
<keyword evidence="6" id="KW-0449">Lipoprotein</keyword>
<dbReference type="InterPro" id="IPR005225">
    <property type="entry name" value="Small_GTP-bd"/>
</dbReference>
<evidence type="ECO:0000256" key="3">
    <source>
        <dbReference type="ARBA" id="ARBA00022481"/>
    </source>
</evidence>
<evidence type="ECO:0000256" key="2">
    <source>
        <dbReference type="ARBA" id="ARBA00022475"/>
    </source>
</evidence>
<dbReference type="SMART" id="SM00173">
    <property type="entry name" value="RAS"/>
    <property type="match status" value="1"/>
</dbReference>
<dbReference type="SMART" id="SM00174">
    <property type="entry name" value="RHO"/>
    <property type="match status" value="1"/>
</dbReference>
<keyword evidence="2" id="KW-1003">Cell membrane</keyword>
<dbReference type="NCBIfam" id="TIGR00231">
    <property type="entry name" value="small_GTP"/>
    <property type="match status" value="1"/>
</dbReference>
<dbReference type="GeneID" id="105228997"/>
<comment type="subcellular location">
    <subcellularLocation>
        <location evidence="1">Cell membrane</location>
        <topology evidence="1">Lipid-anchor</topology>
    </subcellularLocation>
</comment>
<dbReference type="Gene3D" id="3.40.50.300">
    <property type="entry name" value="P-loop containing nucleotide triphosphate hydrolases"/>
    <property type="match status" value="1"/>
</dbReference>
<keyword evidence="4" id="KW-0342">GTP-binding</keyword>
<feature type="compositionally biased region" description="Basic residues" evidence="8">
    <location>
        <begin position="261"/>
        <end position="276"/>
    </location>
</feature>
<accession>A0ABM3JIV2</accession>
<dbReference type="PROSITE" id="PS51421">
    <property type="entry name" value="RAS"/>
    <property type="match status" value="1"/>
</dbReference>
<feature type="compositionally biased region" description="Low complexity" evidence="8">
    <location>
        <begin position="193"/>
        <end position="204"/>
    </location>
</feature>
<proteinExistence type="inferred from homology"/>
<dbReference type="RefSeq" id="XP_049309164.1">
    <property type="nucleotide sequence ID" value="XM_049453207.1"/>
</dbReference>
<dbReference type="InterPro" id="IPR027417">
    <property type="entry name" value="P-loop_NTPase"/>
</dbReference>
<evidence type="ECO:0000256" key="7">
    <source>
        <dbReference type="ARBA" id="ARBA00038061"/>
    </source>
</evidence>
<feature type="compositionally biased region" description="Polar residues" evidence="8">
    <location>
        <begin position="277"/>
        <end position="289"/>
    </location>
</feature>
<evidence type="ECO:0000313" key="9">
    <source>
        <dbReference type="Proteomes" id="UP001652620"/>
    </source>
</evidence>